<protein>
    <submittedName>
        <fullName evidence="2">Uncharacterized protein</fullName>
    </submittedName>
</protein>
<keyword evidence="3" id="KW-1185">Reference proteome</keyword>
<dbReference type="AlphaFoldDB" id="A0A164MGA1"/>
<reference evidence="2 3" key="1">
    <citation type="submission" date="2016-03" db="EMBL/GenBank/DDBJ databases">
        <title>EvidentialGene: Evidence-directed Construction of Genes on Genomes.</title>
        <authorList>
            <person name="Gilbert D.G."/>
            <person name="Choi J.-H."/>
            <person name="Mockaitis K."/>
            <person name="Colbourne J."/>
            <person name="Pfrender M."/>
        </authorList>
    </citation>
    <scope>NUCLEOTIDE SEQUENCE [LARGE SCALE GENOMIC DNA]</scope>
    <source>
        <strain evidence="2 3">Xinb3</strain>
        <tissue evidence="2">Complete organism</tissue>
    </source>
</reference>
<evidence type="ECO:0000313" key="2">
    <source>
        <dbReference type="EMBL" id="KZS05036.1"/>
    </source>
</evidence>
<organism evidence="2 3">
    <name type="scientific">Daphnia magna</name>
    <dbReference type="NCBI Taxonomy" id="35525"/>
    <lineage>
        <taxon>Eukaryota</taxon>
        <taxon>Metazoa</taxon>
        <taxon>Ecdysozoa</taxon>
        <taxon>Arthropoda</taxon>
        <taxon>Crustacea</taxon>
        <taxon>Branchiopoda</taxon>
        <taxon>Diplostraca</taxon>
        <taxon>Cladocera</taxon>
        <taxon>Anomopoda</taxon>
        <taxon>Daphniidae</taxon>
        <taxon>Daphnia</taxon>
    </lineage>
</organism>
<dbReference type="EMBL" id="LRGB01003024">
    <property type="protein sequence ID" value="KZS05036.1"/>
    <property type="molecule type" value="Genomic_DNA"/>
</dbReference>
<gene>
    <name evidence="2" type="ORF">APZ42_031996</name>
</gene>
<comment type="caution">
    <text evidence="2">The sequence shown here is derived from an EMBL/GenBank/DDBJ whole genome shotgun (WGS) entry which is preliminary data.</text>
</comment>
<evidence type="ECO:0000313" key="3">
    <source>
        <dbReference type="Proteomes" id="UP000076858"/>
    </source>
</evidence>
<accession>A0A164MGA1</accession>
<keyword evidence="1" id="KW-1133">Transmembrane helix</keyword>
<evidence type="ECO:0000256" key="1">
    <source>
        <dbReference type="SAM" id="Phobius"/>
    </source>
</evidence>
<keyword evidence="1" id="KW-0472">Membrane</keyword>
<proteinExistence type="predicted"/>
<sequence>MCVIIIIFFFQEKECLVFSFYYYFSKKKFAEVFQKMFWELSGQRCVSYSCCSSYLSLNEKMQHLLANWYQTSFSFFSFLFFSFIIIFLYLMVIIKIAKYDLASPRISCR</sequence>
<dbReference type="Proteomes" id="UP000076858">
    <property type="component" value="Unassembled WGS sequence"/>
</dbReference>
<feature type="transmembrane region" description="Helical" evidence="1">
    <location>
        <begin position="73"/>
        <end position="97"/>
    </location>
</feature>
<keyword evidence="1" id="KW-0812">Transmembrane</keyword>
<name>A0A164MGA1_9CRUS</name>